<name>A0A853EZL9_9GAMM</name>
<accession>A0A853EZL9</accession>
<dbReference type="AlphaFoldDB" id="A0A853EZL9"/>
<protein>
    <submittedName>
        <fullName evidence="1">Uncharacterized protein</fullName>
    </submittedName>
</protein>
<dbReference type="EMBL" id="JACCHT010000001">
    <property type="protein sequence ID" value="NYT26786.1"/>
    <property type="molecule type" value="Genomic_DNA"/>
</dbReference>
<evidence type="ECO:0000313" key="1">
    <source>
        <dbReference type="EMBL" id="NYT26786.1"/>
    </source>
</evidence>
<comment type="caution">
    <text evidence="1">The sequence shown here is derived from an EMBL/GenBank/DDBJ whole genome shotgun (WGS) entry which is preliminary data.</text>
</comment>
<organism evidence="1 2">
    <name type="scientific">Candidatus Thiodubiliella endoseptemdiera</name>
    <dbReference type="NCBI Taxonomy" id="2738886"/>
    <lineage>
        <taxon>Bacteria</taxon>
        <taxon>Pseudomonadati</taxon>
        <taxon>Pseudomonadota</taxon>
        <taxon>Gammaproteobacteria</taxon>
        <taxon>Candidatus Pseudothioglobaceae</taxon>
        <taxon>Candidatus Thiodubiliella</taxon>
    </lineage>
</organism>
<evidence type="ECO:0000313" key="2">
    <source>
        <dbReference type="Proteomes" id="UP000568751"/>
    </source>
</evidence>
<gene>
    <name evidence="1" type="ORF">H0A76_02020</name>
</gene>
<proteinExistence type="predicted"/>
<dbReference type="Proteomes" id="UP000568751">
    <property type="component" value="Unassembled WGS sequence"/>
</dbReference>
<sequence>MATRFGVGEKWHPFKYYQNTGTISNPLMKQKREKTFNGIDADILPNQPYDRRRWDQFWVVGGTPLNTIKKKLI</sequence>
<reference evidence="1 2" key="1">
    <citation type="submission" date="2020-05" db="EMBL/GenBank/DDBJ databases">
        <title>Horizontal transmission and recombination maintain forever young bacterial symbiont genomes.</title>
        <authorList>
            <person name="Russell S.L."/>
            <person name="Pepper-Tunick E."/>
            <person name="Svedberg J."/>
            <person name="Byrne A."/>
            <person name="Ruelas Castillo J."/>
            <person name="Vollmers C."/>
            <person name="Beinart R.A."/>
            <person name="Corbett-Detig R."/>
        </authorList>
    </citation>
    <scope>NUCLEOTIDE SEQUENCE [LARGE SCALE GENOMIC DNA]</scope>
    <source>
        <strain evidence="1">455</strain>
    </source>
</reference>